<reference evidence="7 8" key="1">
    <citation type="submission" date="2017-09" db="EMBL/GenBank/DDBJ databases">
        <title>Reassesment of A. cryaerophilus.</title>
        <authorList>
            <person name="Perez-Cataluna A."/>
            <person name="Collado L."/>
            <person name="Salgado O."/>
            <person name="Lefinanco V."/>
            <person name="Figueras M.J."/>
        </authorList>
    </citation>
    <scope>NUCLEOTIDE SEQUENCE [LARGE SCALE GENOMIC DNA]</scope>
    <source>
        <strain evidence="7 8">LMG 9861</strain>
    </source>
</reference>
<comment type="caution">
    <text evidence="7">The sequence shown here is derived from an EMBL/GenBank/DDBJ whole genome shotgun (WGS) entry which is preliminary data.</text>
</comment>
<dbReference type="GO" id="GO:0019346">
    <property type="term" value="P:transsulfuration"/>
    <property type="evidence" value="ECO:0007669"/>
    <property type="project" value="InterPro"/>
</dbReference>
<dbReference type="RefSeq" id="WP_105909676.1">
    <property type="nucleotide sequence ID" value="NZ_NXGJ01000013.1"/>
</dbReference>
<dbReference type="EC" id="2.5.1.49" evidence="7"/>
<feature type="modified residue" description="N6-(pyridoxal phosphate)lysine" evidence="5">
    <location>
        <position position="204"/>
    </location>
</feature>
<dbReference type="FunFam" id="3.90.1150.10:FF:000033">
    <property type="entry name" value="Cystathionine gamma-synthase"/>
    <property type="match status" value="1"/>
</dbReference>
<dbReference type="InterPro" id="IPR000277">
    <property type="entry name" value="Cys/Met-Metab_PyrdxlP-dep_enz"/>
</dbReference>
<comment type="cofactor">
    <cofactor evidence="1 6">
        <name>pyridoxal 5'-phosphate</name>
        <dbReference type="ChEBI" id="CHEBI:597326"/>
    </cofactor>
</comment>
<proteinExistence type="inferred from homology"/>
<evidence type="ECO:0000313" key="8">
    <source>
        <dbReference type="Proteomes" id="UP000239065"/>
    </source>
</evidence>
<comment type="similarity">
    <text evidence="2 6">Belongs to the trans-sulfuration enzymes family.</text>
</comment>
<dbReference type="FunFam" id="3.40.640.10:FF:000046">
    <property type="entry name" value="Cystathionine gamma-lyase"/>
    <property type="match status" value="1"/>
</dbReference>
<sequence>MQKDTIAIHAGYDKKSGNGEMAIPISQTTAYAFRDAEHAANLFALKELGPIYTRLNNPTNDILEQRYAQLENGAAALVTASGASAIFYSIANIAEAGDNILISDKLYGGSVTLFHFTLKRFGISVKTFKSDDASDLESLVDDKTKGIFFESLSNPQIAIPAIEKIVEVAKKYGIITICDNTVATASLFNPISWGVDISVHSTSKYTSGNGTALGGVIVERDGLAEFFKKNSARYPQFTTPDASYHGLVYTDVPLPNFCLRARLSLLRDIGATPAPFNSWLLIQSLETLSLRVEKHSNNALKVAQFLQSHPKVKKVSYPGLKGDKYYDKAQKYFKNGLASGLISFEVSSFEEAKKVIDSAKLFSIVVNIGDSKSLIVHPASTTHSQMNEEDLLKAGVTPVTVRLSIGLEDSADLIEDLNQALNK</sequence>
<dbReference type="GO" id="GO:0003961">
    <property type="term" value="F:O-acetylhomoserine aminocarboxypropyltransferase activity"/>
    <property type="evidence" value="ECO:0007669"/>
    <property type="project" value="UniProtKB-EC"/>
</dbReference>
<dbReference type="Gene3D" id="3.90.1150.10">
    <property type="entry name" value="Aspartate Aminotransferase, domain 1"/>
    <property type="match status" value="1"/>
</dbReference>
<dbReference type="Proteomes" id="UP000239065">
    <property type="component" value="Unassembled WGS sequence"/>
</dbReference>
<gene>
    <name evidence="7" type="ORF">CJ669_09215</name>
</gene>
<dbReference type="InterPro" id="IPR015424">
    <property type="entry name" value="PyrdxlP-dep_Trfase"/>
</dbReference>
<evidence type="ECO:0000256" key="4">
    <source>
        <dbReference type="ARBA" id="ARBA00022898"/>
    </source>
</evidence>
<dbReference type="InterPro" id="IPR015421">
    <property type="entry name" value="PyrdxlP-dep_Trfase_major"/>
</dbReference>
<evidence type="ECO:0000313" key="7">
    <source>
        <dbReference type="EMBL" id="PRM87163.1"/>
    </source>
</evidence>
<dbReference type="GO" id="GO:0004124">
    <property type="term" value="F:cysteine synthase activity"/>
    <property type="evidence" value="ECO:0007669"/>
    <property type="project" value="TreeGrafter"/>
</dbReference>
<dbReference type="GO" id="GO:0071269">
    <property type="term" value="P:L-homocysteine biosynthetic process"/>
    <property type="evidence" value="ECO:0007669"/>
    <property type="project" value="TreeGrafter"/>
</dbReference>
<evidence type="ECO:0000256" key="2">
    <source>
        <dbReference type="ARBA" id="ARBA00009077"/>
    </source>
</evidence>
<dbReference type="GO" id="GO:0006535">
    <property type="term" value="P:cysteine biosynthetic process from serine"/>
    <property type="evidence" value="ECO:0007669"/>
    <property type="project" value="TreeGrafter"/>
</dbReference>
<dbReference type="GO" id="GO:0005737">
    <property type="term" value="C:cytoplasm"/>
    <property type="evidence" value="ECO:0007669"/>
    <property type="project" value="TreeGrafter"/>
</dbReference>
<dbReference type="SUPFAM" id="SSF53383">
    <property type="entry name" value="PLP-dependent transferases"/>
    <property type="match status" value="1"/>
</dbReference>
<protein>
    <submittedName>
        <fullName evidence="7">O-acetylhomoserine aminocarboxypropyltransferase</fullName>
        <ecNumber evidence="7">2.5.1.49</ecNumber>
    </submittedName>
</protein>
<name>A0A2S9SKR7_9BACT</name>
<keyword evidence="3 7" id="KW-0808">Transferase</keyword>
<dbReference type="PANTHER" id="PTHR43797:SF2">
    <property type="entry name" value="HOMOCYSTEINE_CYSTEINE SYNTHASE"/>
    <property type="match status" value="1"/>
</dbReference>
<dbReference type="NCBIfam" id="TIGR01326">
    <property type="entry name" value="OAH_OAS_sulfhy"/>
    <property type="match status" value="1"/>
</dbReference>
<dbReference type="Gene3D" id="3.40.640.10">
    <property type="entry name" value="Type I PLP-dependent aspartate aminotransferase-like (Major domain)"/>
    <property type="match status" value="1"/>
</dbReference>
<evidence type="ECO:0000256" key="1">
    <source>
        <dbReference type="ARBA" id="ARBA00001933"/>
    </source>
</evidence>
<evidence type="ECO:0000256" key="6">
    <source>
        <dbReference type="RuleBase" id="RU362118"/>
    </source>
</evidence>
<accession>A0A2S9SKR7</accession>
<dbReference type="Pfam" id="PF01053">
    <property type="entry name" value="Cys_Met_Meta_PP"/>
    <property type="match status" value="1"/>
</dbReference>
<evidence type="ECO:0000256" key="5">
    <source>
        <dbReference type="PIRSR" id="PIRSR001434-2"/>
    </source>
</evidence>
<evidence type="ECO:0000256" key="3">
    <source>
        <dbReference type="ARBA" id="ARBA00022679"/>
    </source>
</evidence>
<dbReference type="PIRSF" id="PIRSF001434">
    <property type="entry name" value="CGS"/>
    <property type="match status" value="1"/>
</dbReference>
<dbReference type="GO" id="GO:0030170">
    <property type="term" value="F:pyridoxal phosphate binding"/>
    <property type="evidence" value="ECO:0007669"/>
    <property type="project" value="InterPro"/>
</dbReference>
<dbReference type="PANTHER" id="PTHR43797">
    <property type="entry name" value="HOMOCYSTEINE/CYSTEINE SYNTHASE"/>
    <property type="match status" value="1"/>
</dbReference>
<dbReference type="EMBL" id="NXGJ01000013">
    <property type="protein sequence ID" value="PRM87163.1"/>
    <property type="molecule type" value="Genomic_DNA"/>
</dbReference>
<organism evidence="7 8">
    <name type="scientific">Aliarcobacter cryaerophilus</name>
    <dbReference type="NCBI Taxonomy" id="28198"/>
    <lineage>
        <taxon>Bacteria</taxon>
        <taxon>Pseudomonadati</taxon>
        <taxon>Campylobacterota</taxon>
        <taxon>Epsilonproteobacteria</taxon>
        <taxon>Campylobacterales</taxon>
        <taxon>Arcobacteraceae</taxon>
        <taxon>Aliarcobacter</taxon>
    </lineage>
</organism>
<keyword evidence="4 5" id="KW-0663">Pyridoxal phosphate</keyword>
<dbReference type="AlphaFoldDB" id="A0A2S9SKR7"/>
<dbReference type="CDD" id="cd00614">
    <property type="entry name" value="CGS_like"/>
    <property type="match status" value="1"/>
</dbReference>
<dbReference type="InterPro" id="IPR006235">
    <property type="entry name" value="OAc-hSer/O-AcSer_sulfhydrylase"/>
</dbReference>
<dbReference type="InterPro" id="IPR015422">
    <property type="entry name" value="PyrdxlP-dep_Trfase_small"/>
</dbReference>